<feature type="domain" description="Glycosyl transferase family 28 C-terminal" evidence="13">
    <location>
        <begin position="187"/>
        <end position="338"/>
    </location>
</feature>
<dbReference type="GO" id="GO:0050511">
    <property type="term" value="F:undecaprenyldiphospho-muramoylpentapeptide beta-N-acetylglucosaminyltransferase activity"/>
    <property type="evidence" value="ECO:0007669"/>
    <property type="project" value="UniProtKB-UniRule"/>
</dbReference>
<protein>
    <recommendedName>
        <fullName evidence="11">UDP-N-acetylglucosamine--N-acetylmuramyl-(pentapeptide) pyrophosphoryl-undecaprenol N-acetylglucosamine transferase</fullName>
        <ecNumber evidence="11">2.4.1.227</ecNumber>
    </recommendedName>
    <alternativeName>
        <fullName evidence="11">Undecaprenyl-PP-MurNAc-pentapeptide-UDPGlcNAc GlcNAc transferase</fullName>
    </alternativeName>
</protein>
<comment type="subcellular location">
    <subcellularLocation>
        <location evidence="11">Cell membrane</location>
        <topology evidence="11">Peripheral membrane protein</topology>
        <orientation evidence="11">Cytoplasmic side</orientation>
    </subcellularLocation>
</comment>
<dbReference type="STRING" id="1121883.SAMN02745226_01260"/>
<dbReference type="Pfam" id="PF04101">
    <property type="entry name" value="Glyco_tran_28_C"/>
    <property type="match status" value="1"/>
</dbReference>
<evidence type="ECO:0000256" key="1">
    <source>
        <dbReference type="ARBA" id="ARBA00022475"/>
    </source>
</evidence>
<reference evidence="15" key="1">
    <citation type="submission" date="2016-12" db="EMBL/GenBank/DDBJ databases">
        <authorList>
            <person name="Varghese N."/>
            <person name="Submissions S."/>
        </authorList>
    </citation>
    <scope>NUCLEOTIDE SEQUENCE [LARGE SCALE GENOMIC DNA]</scope>
    <source>
        <strain evidence="15">DSM 13020</strain>
    </source>
</reference>
<dbReference type="GO" id="GO:0071555">
    <property type="term" value="P:cell wall organization"/>
    <property type="evidence" value="ECO:0007669"/>
    <property type="project" value="UniProtKB-KW"/>
</dbReference>
<evidence type="ECO:0000313" key="14">
    <source>
        <dbReference type="EMBL" id="SHN62249.1"/>
    </source>
</evidence>
<dbReference type="GO" id="GO:0051991">
    <property type="term" value="F:UDP-N-acetyl-D-glucosamine:N-acetylmuramoyl-L-alanyl-D-glutamyl-meso-2,6-diaminopimelyl-D-alanyl-D-alanine-diphosphoundecaprenol 4-beta-N-acetylglucosaminlytransferase activity"/>
    <property type="evidence" value="ECO:0007669"/>
    <property type="project" value="RHEA"/>
</dbReference>
<dbReference type="EC" id="2.4.1.227" evidence="11"/>
<evidence type="ECO:0000259" key="13">
    <source>
        <dbReference type="Pfam" id="PF04101"/>
    </source>
</evidence>
<keyword evidence="8 11" id="KW-0472">Membrane</keyword>
<dbReference type="HAMAP" id="MF_00033">
    <property type="entry name" value="MurG"/>
    <property type="match status" value="1"/>
</dbReference>
<evidence type="ECO:0000256" key="3">
    <source>
        <dbReference type="ARBA" id="ARBA00022618"/>
    </source>
</evidence>
<feature type="binding site" evidence="11">
    <location>
        <position position="131"/>
    </location>
    <ligand>
        <name>UDP-N-acetyl-alpha-D-glucosamine</name>
        <dbReference type="ChEBI" id="CHEBI:57705"/>
    </ligand>
</feature>
<comment type="similarity">
    <text evidence="11">Belongs to the glycosyltransferase 28 family. MurG subfamily.</text>
</comment>
<dbReference type="InterPro" id="IPR004276">
    <property type="entry name" value="GlycoTrans_28_N"/>
</dbReference>
<accession>A0A1M7SUT4</accession>
<dbReference type="GO" id="GO:0009252">
    <property type="term" value="P:peptidoglycan biosynthetic process"/>
    <property type="evidence" value="ECO:0007669"/>
    <property type="project" value="UniProtKB-UniRule"/>
</dbReference>
<feature type="binding site" evidence="11">
    <location>
        <position position="194"/>
    </location>
    <ligand>
        <name>UDP-N-acetyl-alpha-D-glucosamine</name>
        <dbReference type="ChEBI" id="CHEBI:57705"/>
    </ligand>
</feature>
<evidence type="ECO:0000256" key="11">
    <source>
        <dbReference type="HAMAP-Rule" id="MF_00033"/>
    </source>
</evidence>
<evidence type="ECO:0000259" key="12">
    <source>
        <dbReference type="Pfam" id="PF03033"/>
    </source>
</evidence>
<dbReference type="GO" id="GO:0051301">
    <property type="term" value="P:cell division"/>
    <property type="evidence" value="ECO:0007669"/>
    <property type="project" value="UniProtKB-KW"/>
</dbReference>
<evidence type="ECO:0000256" key="2">
    <source>
        <dbReference type="ARBA" id="ARBA00022519"/>
    </source>
</evidence>
<dbReference type="CDD" id="cd03785">
    <property type="entry name" value="GT28_MurG"/>
    <property type="match status" value="1"/>
</dbReference>
<feature type="binding site" evidence="11">
    <location>
        <position position="239"/>
    </location>
    <ligand>
        <name>UDP-N-acetyl-alpha-D-glucosamine</name>
        <dbReference type="ChEBI" id="CHEBI:57705"/>
    </ligand>
</feature>
<dbReference type="GO" id="GO:0005886">
    <property type="term" value="C:plasma membrane"/>
    <property type="evidence" value="ECO:0007669"/>
    <property type="project" value="UniProtKB-SubCell"/>
</dbReference>
<dbReference type="Pfam" id="PF03033">
    <property type="entry name" value="Glyco_transf_28"/>
    <property type="match status" value="1"/>
</dbReference>
<dbReference type="Proteomes" id="UP000184207">
    <property type="component" value="Unassembled WGS sequence"/>
</dbReference>
<keyword evidence="1 11" id="KW-1003">Cell membrane</keyword>
<dbReference type="GO" id="GO:0005975">
    <property type="term" value="P:carbohydrate metabolic process"/>
    <property type="evidence" value="ECO:0007669"/>
    <property type="project" value="InterPro"/>
</dbReference>
<dbReference type="InterPro" id="IPR006009">
    <property type="entry name" value="GlcNAc_MurG"/>
</dbReference>
<dbReference type="GO" id="GO:0008360">
    <property type="term" value="P:regulation of cell shape"/>
    <property type="evidence" value="ECO:0007669"/>
    <property type="project" value="UniProtKB-KW"/>
</dbReference>
<comment type="function">
    <text evidence="11">Cell wall formation. Catalyzes the transfer of a GlcNAc subunit on undecaprenyl-pyrophosphoryl-MurNAc-pentapeptide (lipid intermediate I) to form undecaprenyl-pyrophosphoryl-MurNAc-(pentapeptide)GlcNAc (lipid intermediate II).</text>
</comment>
<dbReference type="PANTHER" id="PTHR21015">
    <property type="entry name" value="UDP-N-ACETYLGLUCOSAMINE--N-ACETYLMURAMYL-(PENTAPEPTIDE) PYROPHOSPHORYL-UNDECAPRENOL N-ACETYLGLUCOSAMINE TRANSFERASE 1"/>
    <property type="match status" value="1"/>
</dbReference>
<dbReference type="AlphaFoldDB" id="A0A1M7SUT4"/>
<keyword evidence="4 11" id="KW-0328">Glycosyltransferase</keyword>
<evidence type="ECO:0000256" key="6">
    <source>
        <dbReference type="ARBA" id="ARBA00022960"/>
    </source>
</evidence>
<evidence type="ECO:0000256" key="5">
    <source>
        <dbReference type="ARBA" id="ARBA00022679"/>
    </source>
</evidence>
<keyword evidence="15" id="KW-1185">Reference proteome</keyword>
<evidence type="ECO:0000313" key="15">
    <source>
        <dbReference type="Proteomes" id="UP000184207"/>
    </source>
</evidence>
<dbReference type="PANTHER" id="PTHR21015:SF22">
    <property type="entry name" value="GLYCOSYLTRANSFERASE"/>
    <property type="match status" value="1"/>
</dbReference>
<keyword evidence="7 11" id="KW-0573">Peptidoglycan synthesis</keyword>
<sequence length="344" mass="38571">MSRGKLKVAVAGGVTGGHLYPNLAVLEELAKKYDSEVLYFCVEGKIEERLLPKVHPEYRRVSISVKGLRRPIIHPENVFRFFKLRANGIRIRRELREFKPDFIYVSGGYVSYPVALSGKKLGLPVYVQEQNTIPGRANKVISNFAKRVFAAFEESVQHFPESAKSKIAVTGNPVWTKEGVAEIRHPTVLVIGGSGGSEFLNRVTIEVARLLPSVNFILSTGGKKLDGVVPQNVELRDYIENMYAYWRSVDLAITRAGATTISELIHFNVPAIVVPWEGATESHQVINAKIVEKEGLGTMVREGEYTPEKIVGLVRKMLEKGRKFEERENPSKKIVQMIEKDLDL</sequence>
<dbReference type="RefSeq" id="WP_072759692.1">
    <property type="nucleotide sequence ID" value="NZ_FRDJ01000006.1"/>
</dbReference>
<dbReference type="SUPFAM" id="SSF53756">
    <property type="entry name" value="UDP-Glycosyltransferase/glycogen phosphorylase"/>
    <property type="match status" value="1"/>
</dbReference>
<keyword evidence="2" id="KW-0997">Cell inner membrane</keyword>
<keyword evidence="9 11" id="KW-0131">Cell cycle</keyword>
<evidence type="ECO:0000256" key="9">
    <source>
        <dbReference type="ARBA" id="ARBA00023306"/>
    </source>
</evidence>
<dbReference type="Gene3D" id="3.40.50.2000">
    <property type="entry name" value="Glycogen Phosphorylase B"/>
    <property type="match status" value="2"/>
</dbReference>
<feature type="domain" description="Glycosyltransferase family 28 N-terminal" evidence="12">
    <location>
        <begin position="8"/>
        <end position="149"/>
    </location>
</feature>
<dbReference type="UniPathway" id="UPA00219"/>
<feature type="binding site" evidence="11">
    <location>
        <begin position="15"/>
        <end position="17"/>
    </location>
    <ligand>
        <name>UDP-N-acetyl-alpha-D-glucosamine</name>
        <dbReference type="ChEBI" id="CHEBI:57705"/>
    </ligand>
</feature>
<gene>
    <name evidence="11" type="primary">murG</name>
    <name evidence="14" type="ORF">SAMN02745226_01260</name>
</gene>
<comment type="caution">
    <text evidence="11">Lacks conserved residue(s) required for the propagation of feature annotation.</text>
</comment>
<comment type="pathway">
    <text evidence="11">Cell wall biogenesis; peptidoglycan biosynthesis.</text>
</comment>
<comment type="catalytic activity">
    <reaction evidence="11">
        <text>di-trans,octa-cis-undecaprenyl diphospho-N-acetyl-alpha-D-muramoyl-L-alanyl-D-glutamyl-meso-2,6-diaminopimeloyl-D-alanyl-D-alanine + UDP-N-acetyl-alpha-D-glucosamine = di-trans,octa-cis-undecaprenyl diphospho-[N-acetyl-alpha-D-glucosaminyl-(1-&gt;4)]-N-acetyl-alpha-D-muramoyl-L-alanyl-D-glutamyl-meso-2,6-diaminopimeloyl-D-alanyl-D-alanine + UDP + H(+)</text>
        <dbReference type="Rhea" id="RHEA:31227"/>
        <dbReference type="ChEBI" id="CHEBI:15378"/>
        <dbReference type="ChEBI" id="CHEBI:57705"/>
        <dbReference type="ChEBI" id="CHEBI:58223"/>
        <dbReference type="ChEBI" id="CHEBI:61387"/>
        <dbReference type="ChEBI" id="CHEBI:61388"/>
        <dbReference type="EC" id="2.4.1.227"/>
    </reaction>
</comment>
<evidence type="ECO:0000256" key="10">
    <source>
        <dbReference type="ARBA" id="ARBA00023316"/>
    </source>
</evidence>
<proteinExistence type="inferred from homology"/>
<evidence type="ECO:0000256" key="7">
    <source>
        <dbReference type="ARBA" id="ARBA00022984"/>
    </source>
</evidence>
<name>A0A1M7SUT4_FERGO</name>
<dbReference type="InterPro" id="IPR007235">
    <property type="entry name" value="Glyco_trans_28_C"/>
</dbReference>
<keyword evidence="3 11" id="KW-0132">Cell division</keyword>
<feature type="binding site" evidence="11">
    <location>
        <position position="284"/>
    </location>
    <ligand>
        <name>UDP-N-acetyl-alpha-D-glucosamine</name>
        <dbReference type="ChEBI" id="CHEBI:57705"/>
    </ligand>
</feature>
<keyword evidence="6 11" id="KW-0133">Cell shape</keyword>
<keyword evidence="10 11" id="KW-0961">Cell wall biogenesis/degradation</keyword>
<dbReference type="EMBL" id="FRDJ01000006">
    <property type="protein sequence ID" value="SHN62249.1"/>
    <property type="molecule type" value="Genomic_DNA"/>
</dbReference>
<keyword evidence="5 11" id="KW-0808">Transferase</keyword>
<evidence type="ECO:0000256" key="4">
    <source>
        <dbReference type="ARBA" id="ARBA00022676"/>
    </source>
</evidence>
<organism evidence="14 15">
    <name type="scientific">Fervidobacterium gondwanense DSM 13020</name>
    <dbReference type="NCBI Taxonomy" id="1121883"/>
    <lineage>
        <taxon>Bacteria</taxon>
        <taxon>Thermotogati</taxon>
        <taxon>Thermotogota</taxon>
        <taxon>Thermotogae</taxon>
        <taxon>Thermotogales</taxon>
        <taxon>Fervidobacteriaceae</taxon>
        <taxon>Fervidobacterium</taxon>
    </lineage>
</organism>
<evidence type="ECO:0000256" key="8">
    <source>
        <dbReference type="ARBA" id="ARBA00023136"/>
    </source>
</evidence>